<dbReference type="GO" id="GO:0008851">
    <property type="term" value="F:ethanolamine ammonia-lyase activity"/>
    <property type="evidence" value="ECO:0007669"/>
    <property type="project" value="UniProtKB-UniRule"/>
</dbReference>
<dbReference type="Proteomes" id="UP000182108">
    <property type="component" value="Unassembled WGS sequence"/>
</dbReference>
<protein>
    <recommendedName>
        <fullName evidence="5">Ethanolamine ammonia-lyase small subunit</fullName>
        <shortName evidence="5">EAL small subunit</shortName>
        <ecNumber evidence="5">4.3.1.7</ecNumber>
    </recommendedName>
</protein>
<keyword evidence="4 5" id="KW-1283">Bacterial microcompartment</keyword>
<keyword evidence="7" id="KW-1185">Reference proteome</keyword>
<keyword evidence="1 5" id="KW-0846">Cobalamin</keyword>
<reference evidence="7" key="1">
    <citation type="submission" date="2015-08" db="EMBL/GenBank/DDBJ databases">
        <authorList>
            <person name="Babu N.S."/>
            <person name="Beckwith C.J."/>
            <person name="Beseler K.G."/>
            <person name="Brison A."/>
            <person name="Carone J.V."/>
            <person name="Caskin T.P."/>
            <person name="Diamond M."/>
            <person name="Durham M.E."/>
            <person name="Foxe J.M."/>
            <person name="Go M."/>
            <person name="Henderson B.A."/>
            <person name="Jones I.B."/>
            <person name="McGettigan J.A."/>
            <person name="Micheletti S.J."/>
            <person name="Nasrallah M.E."/>
            <person name="Ortiz D."/>
            <person name="Piller C.R."/>
            <person name="Privatt S.R."/>
            <person name="Schneider S.L."/>
            <person name="Sharp S."/>
            <person name="Smith T.C."/>
            <person name="Stanton J.D."/>
            <person name="Ullery H.E."/>
            <person name="Wilson R.J."/>
            <person name="Serrano M.G."/>
            <person name="Buck G."/>
            <person name="Lee V."/>
            <person name="Wang Y."/>
            <person name="Carvalho R."/>
            <person name="Voegtly L."/>
            <person name="Shi R."/>
            <person name="Duckworth R."/>
            <person name="Johnson A."/>
            <person name="Loviza R."/>
            <person name="Walstead R."/>
            <person name="Shah Z."/>
            <person name="Kiflezghi M."/>
            <person name="Wade K."/>
            <person name="Ball S.L."/>
            <person name="Bradley K.W."/>
            <person name="Asai D.J."/>
            <person name="Bowman C.A."/>
            <person name="Russell D.A."/>
            <person name="Pope W.H."/>
            <person name="Jacobs-Sera D."/>
            <person name="Hendrix R.W."/>
            <person name="Hatfull G.F."/>
        </authorList>
    </citation>
    <scope>NUCLEOTIDE SEQUENCE [LARGE SCALE GENOMIC DNA]</scope>
    <source>
        <strain evidence="7">JCM 19170</strain>
    </source>
</reference>
<dbReference type="Pfam" id="PF05985">
    <property type="entry name" value="EutC"/>
    <property type="match status" value="1"/>
</dbReference>
<dbReference type="EMBL" id="CYHH01000003">
    <property type="protein sequence ID" value="CUB06557.1"/>
    <property type="molecule type" value="Genomic_DNA"/>
</dbReference>
<feature type="binding site" evidence="5">
    <location>
        <position position="169"/>
    </location>
    <ligand>
        <name>adenosylcob(III)alamin</name>
        <dbReference type="ChEBI" id="CHEBI:18408"/>
    </ligand>
</feature>
<evidence type="ECO:0000256" key="1">
    <source>
        <dbReference type="ARBA" id="ARBA00022628"/>
    </source>
</evidence>
<dbReference type="InterPro" id="IPR042251">
    <property type="entry name" value="EutC_C"/>
</dbReference>
<evidence type="ECO:0000313" key="6">
    <source>
        <dbReference type="EMBL" id="CUB06557.1"/>
    </source>
</evidence>
<dbReference type="GO" id="GO:0009350">
    <property type="term" value="C:ethanolamine ammonia-lyase complex"/>
    <property type="evidence" value="ECO:0007669"/>
    <property type="project" value="UniProtKB-UniRule"/>
</dbReference>
<comment type="pathway">
    <text evidence="5">Amine and polyamine degradation; ethanolamine degradation.</text>
</comment>
<dbReference type="InterPro" id="IPR009246">
    <property type="entry name" value="EutC"/>
</dbReference>
<dbReference type="UniPathway" id="UPA00560"/>
<dbReference type="GO" id="GO:0006520">
    <property type="term" value="P:amino acid metabolic process"/>
    <property type="evidence" value="ECO:0007669"/>
    <property type="project" value="InterPro"/>
</dbReference>
<dbReference type="GO" id="GO:0031471">
    <property type="term" value="C:ethanolamine degradation polyhedral organelle"/>
    <property type="evidence" value="ECO:0007669"/>
    <property type="project" value="UniProtKB-UniRule"/>
</dbReference>
<evidence type="ECO:0000256" key="5">
    <source>
        <dbReference type="HAMAP-Rule" id="MF_00601"/>
    </source>
</evidence>
<dbReference type="GO" id="GO:0046336">
    <property type="term" value="P:ethanolamine catabolic process"/>
    <property type="evidence" value="ECO:0007669"/>
    <property type="project" value="UniProtKB-UniRule"/>
</dbReference>
<sequence length="259" mass="27239">MSTGVTRDPWARFRAATRARIGLGRVGDGLPTRALLDFQLAHARARDAVHGAVDFDALAASLGRAVVHAHSAAPDRATYLRRPDLGRRLDGASRAALAKGDWDAVFVIADGLSAAAVTDHAAAMVRAVIDRLPGWRIAPVVLARQGRVALGDEVGEAMGAAMVAVLIGERPGLSVANSLGAYLTWAPRVGRKDSERNCISNIHADGLTVEAAADRLAGLMAEARRLKLTGINLKEDAVRLDAPHGQGNALVHQQRGKGS</sequence>
<dbReference type="EC" id="4.3.1.7" evidence="5"/>
<comment type="function">
    <text evidence="5">Catalyzes the deamination of various vicinal amino-alcohols to oxo compounds. Allows this organism to utilize ethanolamine as the sole source of nitrogen and carbon in the presence of external vitamin B12.</text>
</comment>
<comment type="subcellular location">
    <subcellularLocation>
        <location evidence="5">Bacterial microcompartment</location>
    </subcellularLocation>
</comment>
<comment type="similarity">
    <text evidence="5">Belongs to the EutC family.</text>
</comment>
<keyword evidence="3 5" id="KW-0170">Cobalt</keyword>
<keyword evidence="2 5" id="KW-0456">Lyase</keyword>
<feature type="binding site" evidence="5">
    <location>
        <position position="148"/>
    </location>
    <ligand>
        <name>adenosylcob(III)alamin</name>
        <dbReference type="ChEBI" id="CHEBI:18408"/>
    </ligand>
</feature>
<accession>A0A0K6ITA3</accession>
<proteinExistence type="inferred from homology"/>
<evidence type="ECO:0000313" key="7">
    <source>
        <dbReference type="Proteomes" id="UP000182108"/>
    </source>
</evidence>
<dbReference type="AlphaFoldDB" id="A0A0K6ITA3"/>
<dbReference type="PANTHER" id="PTHR39330:SF1">
    <property type="entry name" value="ETHANOLAMINE AMMONIA-LYASE SMALL SUBUNIT"/>
    <property type="match status" value="1"/>
</dbReference>
<dbReference type="RefSeq" id="WP_055423158.1">
    <property type="nucleotide sequence ID" value="NZ_CYHH01000003.1"/>
</dbReference>
<dbReference type="HAMAP" id="MF_00601">
    <property type="entry name" value="EutC"/>
    <property type="match status" value="1"/>
</dbReference>
<feature type="binding site" evidence="5">
    <location>
        <position position="198"/>
    </location>
    <ligand>
        <name>adenosylcob(III)alamin</name>
        <dbReference type="ChEBI" id="CHEBI:18408"/>
    </ligand>
</feature>
<gene>
    <name evidence="5" type="primary">eutC</name>
    <name evidence="6" type="ORF">Ga0061068_103203</name>
</gene>
<organism evidence="6 7">
    <name type="scientific">Tepidiphilus thermophilus</name>
    <dbReference type="NCBI Taxonomy" id="876478"/>
    <lineage>
        <taxon>Bacteria</taxon>
        <taxon>Pseudomonadati</taxon>
        <taxon>Pseudomonadota</taxon>
        <taxon>Hydrogenophilia</taxon>
        <taxon>Hydrogenophilales</taxon>
        <taxon>Hydrogenophilaceae</taxon>
        <taxon>Tepidiphilus</taxon>
    </lineage>
</organism>
<dbReference type="InterPro" id="IPR042255">
    <property type="entry name" value="EutC_N"/>
</dbReference>
<dbReference type="Gene3D" id="3.40.50.11240">
    <property type="entry name" value="Ethanolamine ammonia-lyase light chain (EutC)"/>
    <property type="match status" value="1"/>
</dbReference>
<dbReference type="OrthoDB" id="114248at2"/>
<dbReference type="PANTHER" id="PTHR39330">
    <property type="entry name" value="ETHANOLAMINE AMMONIA-LYASE LIGHT CHAIN"/>
    <property type="match status" value="1"/>
</dbReference>
<evidence type="ECO:0000256" key="4">
    <source>
        <dbReference type="ARBA" id="ARBA00024446"/>
    </source>
</evidence>
<name>A0A0K6ITA3_9PROT</name>
<dbReference type="GO" id="GO:0031419">
    <property type="term" value="F:cobalamin binding"/>
    <property type="evidence" value="ECO:0007669"/>
    <property type="project" value="UniProtKB-UniRule"/>
</dbReference>
<comment type="catalytic activity">
    <reaction evidence="5">
        <text>ethanolamine = acetaldehyde + NH4(+)</text>
        <dbReference type="Rhea" id="RHEA:15313"/>
        <dbReference type="ChEBI" id="CHEBI:15343"/>
        <dbReference type="ChEBI" id="CHEBI:28938"/>
        <dbReference type="ChEBI" id="CHEBI:57603"/>
        <dbReference type="EC" id="4.3.1.7"/>
    </reaction>
</comment>
<evidence type="ECO:0000256" key="2">
    <source>
        <dbReference type="ARBA" id="ARBA00023239"/>
    </source>
</evidence>
<dbReference type="NCBIfam" id="NF003971">
    <property type="entry name" value="PRK05465.1"/>
    <property type="match status" value="1"/>
</dbReference>
<dbReference type="Gene3D" id="1.10.30.40">
    <property type="entry name" value="Ethanolamine ammonia-lyase light chain (EutC), N-terminal domain"/>
    <property type="match status" value="1"/>
</dbReference>
<dbReference type="PIRSF" id="PIRSF018982">
    <property type="entry name" value="EutC"/>
    <property type="match status" value="1"/>
</dbReference>
<evidence type="ECO:0000256" key="3">
    <source>
        <dbReference type="ARBA" id="ARBA00023285"/>
    </source>
</evidence>
<comment type="cofactor">
    <cofactor evidence="5">
        <name>adenosylcob(III)alamin</name>
        <dbReference type="ChEBI" id="CHEBI:18408"/>
    </cofactor>
    <text evidence="5">Binds between the large and small subunits.</text>
</comment>
<comment type="subunit">
    <text evidence="5">The basic unit is a heterodimer which dimerizes to form tetramers. The heterotetramers trimerize; 6 large subunits form a core ring with 6 small subunits projecting outwards.</text>
</comment>